<dbReference type="PANTHER" id="PTHR43798:SF33">
    <property type="entry name" value="HYDROLASE, PUTATIVE (AFU_ORTHOLOGUE AFUA_2G14860)-RELATED"/>
    <property type="match status" value="1"/>
</dbReference>
<reference evidence="2 3" key="1">
    <citation type="journal article" date="2018" name="Mol. Biol. Evol.">
        <title>Broad Genomic Sampling Reveals a Smut Pathogenic Ancestry of the Fungal Clade Ustilaginomycotina.</title>
        <authorList>
            <person name="Kijpornyongpan T."/>
            <person name="Mondo S.J."/>
            <person name="Barry K."/>
            <person name="Sandor L."/>
            <person name="Lee J."/>
            <person name="Lipzen A."/>
            <person name="Pangilinan J."/>
            <person name="LaButti K."/>
            <person name="Hainaut M."/>
            <person name="Henrissat B."/>
            <person name="Grigoriev I.V."/>
            <person name="Spatafora J.W."/>
            <person name="Aime M.C."/>
        </authorList>
    </citation>
    <scope>NUCLEOTIDE SEQUENCE [LARGE SCALE GENOMIC DNA]</scope>
    <source>
        <strain evidence="2 3">MCA 4718</strain>
    </source>
</reference>
<sequence length="345" mass="37138">MTIGSQIDSTIAQISRVFSSHAPNGVQGPYTGLAGAVALVAASGYLFLPKLDRSTVAAVKEAPELDKEGAYPADVYPGGKFLKTPLGKIRYYEFGPEDGEKVFLVHGITTPSTVWKNVAPRLAEAGYRVLSFDLYGRGYSDSPQVPHRVDLFLSQLSYLVAALPGWNSFNLVGMSLGGAIVANFAHYFPDRVKKVVLICPAGATPREAIGQAGRLYASNYVSVGVMQTLTKNIGLGLPLPANNPIVAWQLTRHPGFPHSYFSSFREGPIFDQAAIMKSVIRSFGGRLSAIWGDYDSIVPMSSIDHLGPEGDELRKRLTVVPGGEHFIVVTHPEAVTKALLHDLAA</sequence>
<accession>A0A316U5K7</accession>
<organism evidence="2 3">
    <name type="scientific">Pseudomicrostroma glucosiphilum</name>
    <dbReference type="NCBI Taxonomy" id="1684307"/>
    <lineage>
        <taxon>Eukaryota</taxon>
        <taxon>Fungi</taxon>
        <taxon>Dikarya</taxon>
        <taxon>Basidiomycota</taxon>
        <taxon>Ustilaginomycotina</taxon>
        <taxon>Exobasidiomycetes</taxon>
        <taxon>Microstromatales</taxon>
        <taxon>Microstromatales incertae sedis</taxon>
        <taxon>Pseudomicrostroma</taxon>
    </lineage>
</organism>
<keyword evidence="2" id="KW-0378">Hydrolase</keyword>
<dbReference type="PRINTS" id="PR00412">
    <property type="entry name" value="EPOXHYDRLASE"/>
</dbReference>
<dbReference type="SUPFAM" id="SSF53474">
    <property type="entry name" value="alpha/beta-Hydrolases"/>
    <property type="match status" value="1"/>
</dbReference>
<keyword evidence="3" id="KW-1185">Reference proteome</keyword>
<dbReference type="InterPro" id="IPR029058">
    <property type="entry name" value="AB_hydrolase_fold"/>
</dbReference>
<dbReference type="PRINTS" id="PR00111">
    <property type="entry name" value="ABHYDROLASE"/>
</dbReference>
<dbReference type="GO" id="GO:0016020">
    <property type="term" value="C:membrane"/>
    <property type="evidence" value="ECO:0007669"/>
    <property type="project" value="TreeGrafter"/>
</dbReference>
<dbReference type="AlphaFoldDB" id="A0A316U5K7"/>
<proteinExistence type="predicted"/>
<evidence type="ECO:0000313" key="2">
    <source>
        <dbReference type="EMBL" id="PWN19613.1"/>
    </source>
</evidence>
<dbReference type="EMBL" id="KZ819330">
    <property type="protein sequence ID" value="PWN19613.1"/>
    <property type="molecule type" value="Genomic_DNA"/>
</dbReference>
<dbReference type="PANTHER" id="PTHR43798">
    <property type="entry name" value="MONOACYLGLYCEROL LIPASE"/>
    <property type="match status" value="1"/>
</dbReference>
<dbReference type="GeneID" id="37016759"/>
<dbReference type="InterPro" id="IPR000639">
    <property type="entry name" value="Epox_hydrolase-like"/>
</dbReference>
<evidence type="ECO:0000313" key="3">
    <source>
        <dbReference type="Proteomes" id="UP000245942"/>
    </source>
</evidence>
<gene>
    <name evidence="2" type="ORF">BCV69DRAFT_313369</name>
</gene>
<dbReference type="Pfam" id="PF00561">
    <property type="entry name" value="Abhydrolase_1"/>
    <property type="match status" value="1"/>
</dbReference>
<dbReference type="STRING" id="1684307.A0A316U5K7"/>
<dbReference type="InterPro" id="IPR000073">
    <property type="entry name" value="AB_hydrolase_1"/>
</dbReference>
<protein>
    <submittedName>
        <fullName evidence="2">Alpha/beta-hydrolase</fullName>
    </submittedName>
</protein>
<dbReference type="RefSeq" id="XP_025346773.1">
    <property type="nucleotide sequence ID" value="XM_025495025.1"/>
</dbReference>
<evidence type="ECO:0000259" key="1">
    <source>
        <dbReference type="Pfam" id="PF00561"/>
    </source>
</evidence>
<dbReference type="OrthoDB" id="408373at2759"/>
<feature type="domain" description="AB hydrolase-1" evidence="1">
    <location>
        <begin position="102"/>
        <end position="206"/>
    </location>
</feature>
<dbReference type="Gene3D" id="3.40.50.1820">
    <property type="entry name" value="alpha/beta hydrolase"/>
    <property type="match status" value="1"/>
</dbReference>
<dbReference type="Proteomes" id="UP000245942">
    <property type="component" value="Unassembled WGS sequence"/>
</dbReference>
<name>A0A316U5K7_9BASI</name>
<dbReference type="InterPro" id="IPR050266">
    <property type="entry name" value="AB_hydrolase_sf"/>
</dbReference>
<dbReference type="GO" id="GO:0016787">
    <property type="term" value="F:hydrolase activity"/>
    <property type="evidence" value="ECO:0007669"/>
    <property type="project" value="UniProtKB-KW"/>
</dbReference>